<dbReference type="InterPro" id="IPR006059">
    <property type="entry name" value="SBP"/>
</dbReference>
<dbReference type="Pfam" id="PF01547">
    <property type="entry name" value="SBP_bac_1"/>
    <property type="match status" value="1"/>
</dbReference>
<evidence type="ECO:0008006" key="3">
    <source>
        <dbReference type="Google" id="ProtNLM"/>
    </source>
</evidence>
<keyword evidence="1" id="KW-0732">Signal</keyword>
<proteinExistence type="predicted"/>
<feature type="signal peptide" evidence="1">
    <location>
        <begin position="1"/>
        <end position="18"/>
    </location>
</feature>
<organism evidence="2">
    <name type="scientific">uncultured Truepera sp</name>
    <dbReference type="NCBI Taxonomy" id="543023"/>
    <lineage>
        <taxon>Bacteria</taxon>
        <taxon>Thermotogati</taxon>
        <taxon>Deinococcota</taxon>
        <taxon>Deinococci</taxon>
        <taxon>Trueperales</taxon>
        <taxon>Trueperaceae</taxon>
        <taxon>Truepera</taxon>
        <taxon>environmental samples</taxon>
    </lineage>
</organism>
<feature type="chain" id="PRO_5026650050" description="ABC transporter, substrate-binding protein (Cluster 1, maltose/g3p/polyamine/iron)" evidence="1">
    <location>
        <begin position="19"/>
        <end position="402"/>
    </location>
</feature>
<dbReference type="SUPFAM" id="SSF53850">
    <property type="entry name" value="Periplasmic binding protein-like II"/>
    <property type="match status" value="1"/>
</dbReference>
<dbReference type="PANTHER" id="PTHR43649:SF12">
    <property type="entry name" value="DIACETYLCHITOBIOSE BINDING PROTEIN DASA"/>
    <property type="match status" value="1"/>
</dbReference>
<evidence type="ECO:0000256" key="1">
    <source>
        <dbReference type="SAM" id="SignalP"/>
    </source>
</evidence>
<reference evidence="2" key="1">
    <citation type="submission" date="2020-02" db="EMBL/GenBank/DDBJ databases">
        <authorList>
            <person name="Meier V. D."/>
        </authorList>
    </citation>
    <scope>NUCLEOTIDE SEQUENCE</scope>
    <source>
        <strain evidence="2">AVDCRST_MAG86</strain>
    </source>
</reference>
<dbReference type="PANTHER" id="PTHR43649">
    <property type="entry name" value="ARABINOSE-BINDING PROTEIN-RELATED"/>
    <property type="match status" value="1"/>
</dbReference>
<name>A0A6J4V6S4_9DEIN</name>
<dbReference type="Gene3D" id="3.40.190.10">
    <property type="entry name" value="Periplasmic binding protein-like II"/>
    <property type="match status" value="1"/>
</dbReference>
<protein>
    <recommendedName>
        <fullName evidence="3">ABC transporter, substrate-binding protein (Cluster 1, maltose/g3p/polyamine/iron)</fullName>
    </recommendedName>
</protein>
<dbReference type="AlphaFoldDB" id="A0A6J4V6S4"/>
<sequence length="402" mass="43523">MKRTLLALVALSAPLALAQELEMWTLALSPTFDDYINGLVAEFEETHSGVTVNWVDLPDGGFPDRFFASIAAGQAPDVVNLNTSRMLQAQAEGALVNLSEQATEEQLSIYFENLLESSSVGGDVYAFPWYQAPTVLMYNKALFEQAGLDPETPAETYEAALEMAGTIREATLLEGIAPLPFPEDWLVQNGVSVLDEEGTEAAFNTPEAVAALQVYVDAVENRAVSREAANFDYEKAIRDFAGGQSAMLVTGPQFIRTVESDGPEVYANLGIAPYPQTETGIIPNAIQNMVVPAASDNIDLAIELANFMTNDANQLAFAKLVPIFPSTKEAAQDPYFCSDQESLEGQARCIQANSVGRGFDNQVRQDVKDEIRKAFAEAMLGQKGAEQALADAETTVNQILSR</sequence>
<dbReference type="EMBL" id="CADCWP010000100">
    <property type="protein sequence ID" value="CAA9568807.1"/>
    <property type="molecule type" value="Genomic_DNA"/>
</dbReference>
<gene>
    <name evidence="2" type="ORF">AVDCRST_MAG86-1461</name>
</gene>
<evidence type="ECO:0000313" key="2">
    <source>
        <dbReference type="EMBL" id="CAA9568807.1"/>
    </source>
</evidence>
<dbReference type="InterPro" id="IPR050490">
    <property type="entry name" value="Bact_solute-bd_prot1"/>
</dbReference>
<accession>A0A6J4V6S4</accession>